<evidence type="ECO:0008006" key="9">
    <source>
        <dbReference type="Google" id="ProtNLM"/>
    </source>
</evidence>
<keyword evidence="2" id="KW-0963">Cytoplasm</keyword>
<feature type="region of interest" description="Disordered" evidence="6">
    <location>
        <begin position="1031"/>
        <end position="1116"/>
    </location>
</feature>
<dbReference type="OrthoDB" id="202825at2759"/>
<dbReference type="GO" id="GO:0015630">
    <property type="term" value="C:microtubule cytoskeleton"/>
    <property type="evidence" value="ECO:0007669"/>
    <property type="project" value="TreeGrafter"/>
</dbReference>
<dbReference type="PANTHER" id="PTHR45870:SF2">
    <property type="entry name" value="TUBULIN MONOGLYCYLASE TTLL3"/>
    <property type="match status" value="1"/>
</dbReference>
<dbReference type="PROSITE" id="PS51221">
    <property type="entry name" value="TTL"/>
    <property type="match status" value="1"/>
</dbReference>
<name>A0A6A4KEE1_APOLU</name>
<feature type="compositionally biased region" description="Polar residues" evidence="6">
    <location>
        <begin position="1073"/>
        <end position="1086"/>
    </location>
</feature>
<evidence type="ECO:0000313" key="7">
    <source>
        <dbReference type="EMBL" id="KAF6214642.1"/>
    </source>
</evidence>
<dbReference type="InterPro" id="IPR051437">
    <property type="entry name" value="TTLL_monoglycylase"/>
</dbReference>
<feature type="region of interest" description="Disordered" evidence="6">
    <location>
        <begin position="101"/>
        <end position="174"/>
    </location>
</feature>
<evidence type="ECO:0000256" key="1">
    <source>
        <dbReference type="ARBA" id="ARBA00004496"/>
    </source>
</evidence>
<dbReference type="AlphaFoldDB" id="A0A6A4KEE1"/>
<sequence>MAGYSTHYLTKTFGDQVNDRVNVLHKDLMNNMQKSLETKNKPTNKKTSKARKIVLQRREVVKPSMNPVSTIIQSLANMSHVTVEDIVKQLARDKHLAMTGNRPAAKVVTAKKKPAPKGNQGAKKAVRTVKRKTPSPERFATTPQDQPKKQDDDRQGTGVGKFILKQDNNPNKGVVRLSKIKEESGDQKFNHAKIDEKIDDKKGKLPEAKDVVSQKSRSVERGEAKESKDVPPTSPDNASLQKKPNSEMLVMKPADPAKAMEVQGSLTLNTNHVSSNVNKAPSNIKAASNATSNASRSNASNVSGASVPIVNAASGGHATRSEESQPKTMYELKMQLIDRFNKKRMEEKAKAQLNQERLSLVSTVEVSPSKAMQIQTPGELMNLGIGLKRSEMLEKEYQTVANFVPKKRYLQLKLKAEEALRRETTFAICGRSNGWPTVRRYFMARNWIERFASDFDDKRLALPGLQPPPDNDSQVLSRLTARMPAKFVWTEINLNWTLIPAGIIVNKFPASIRPVSTKVGLLLHLNNQVWTYNPYYSFVKHPRSASLYDEEDMKQFAATFRMNACVCLLKHLVECTDQEREIVAANGTVPLETADFAVQRVCELVTYHENADLDLWHNSLVSDDEWTLFLLRFHDVAHFAAKFKTSAEYNVQKLVVCAKQCLKHVREFWPDIDDEGVRNLWMIKPSASSCGKGIRIFKTLVDIQNHCRPGISYLAQKYIERPMFVYKTKFDIRQWFVVSSINPLIIYLYDICYLRFCSREFSLLNLHESIHLSNNSVQCRYSNMTTRSSELPADNMWDSDTFVNYLRSRKEDDKWYAITLPGIRKGITGAFLASQDMLTHRNNSFNLYGADFMLTEDFVPWLIEINNGPCLRPTTSVTTKLCPMVIEDTISLILKTKHSGTQGSLPTNPGNLNEVGRFKLIYSQKPQPPGPNRTTTDLSVSAKKARIHNEKYYQERKRQPMGVPMFKDTLDDSPNGTYDFRSLKYEKFANYKPHAVSIVRTTTMEDTKRPPIPPGGVLSNSISEYRTTFKPSTLPRPINGSVAPANSAVSKSSDSALPKVSAKEEDVKHKRALSQNSLASRSSLQKSIKKSLCVRRGGISGHRLTTGSKKQRRRGS</sequence>
<feature type="compositionally biased region" description="Basic and acidic residues" evidence="6">
    <location>
        <begin position="146"/>
        <end position="155"/>
    </location>
</feature>
<feature type="compositionally biased region" description="Basic and acidic residues" evidence="6">
    <location>
        <begin position="186"/>
        <end position="229"/>
    </location>
</feature>
<gene>
    <name evidence="7" type="ORF">GE061_009385</name>
</gene>
<feature type="region of interest" description="Disordered" evidence="6">
    <location>
        <begin position="186"/>
        <end position="247"/>
    </location>
</feature>
<dbReference type="InterPro" id="IPR004344">
    <property type="entry name" value="TTL/TTLL_fam"/>
</dbReference>
<keyword evidence="3" id="KW-0436">Ligase</keyword>
<organism evidence="7 8">
    <name type="scientific">Apolygus lucorum</name>
    <name type="common">Small green plant bug</name>
    <name type="synonym">Lygocoris lucorum</name>
    <dbReference type="NCBI Taxonomy" id="248454"/>
    <lineage>
        <taxon>Eukaryota</taxon>
        <taxon>Metazoa</taxon>
        <taxon>Ecdysozoa</taxon>
        <taxon>Arthropoda</taxon>
        <taxon>Hexapoda</taxon>
        <taxon>Insecta</taxon>
        <taxon>Pterygota</taxon>
        <taxon>Neoptera</taxon>
        <taxon>Paraneoptera</taxon>
        <taxon>Hemiptera</taxon>
        <taxon>Heteroptera</taxon>
        <taxon>Panheteroptera</taxon>
        <taxon>Cimicomorpha</taxon>
        <taxon>Miridae</taxon>
        <taxon>Mirini</taxon>
        <taxon>Apolygus</taxon>
    </lineage>
</organism>
<keyword evidence="4" id="KW-0547">Nucleotide-binding</keyword>
<dbReference type="Gene3D" id="3.30.470.20">
    <property type="entry name" value="ATP-grasp fold, B domain"/>
    <property type="match status" value="1"/>
</dbReference>
<proteinExistence type="predicted"/>
<comment type="caution">
    <text evidence="7">The sequence shown here is derived from an EMBL/GenBank/DDBJ whole genome shotgun (WGS) entry which is preliminary data.</text>
</comment>
<evidence type="ECO:0000256" key="6">
    <source>
        <dbReference type="SAM" id="MobiDB-lite"/>
    </source>
</evidence>
<feature type="compositionally biased region" description="Basic residues" evidence="6">
    <location>
        <begin position="124"/>
        <end position="133"/>
    </location>
</feature>
<evidence type="ECO:0000313" key="8">
    <source>
        <dbReference type="Proteomes" id="UP000466442"/>
    </source>
</evidence>
<keyword evidence="5" id="KW-0067">ATP-binding</keyword>
<dbReference type="PANTHER" id="PTHR45870">
    <property type="entry name" value="TUBULIN MONOGLYCYLASE TTLL3"/>
    <property type="match status" value="1"/>
</dbReference>
<dbReference type="GO" id="GO:0005524">
    <property type="term" value="F:ATP binding"/>
    <property type="evidence" value="ECO:0007669"/>
    <property type="project" value="UniProtKB-KW"/>
</dbReference>
<dbReference type="Pfam" id="PF03133">
    <property type="entry name" value="TTL"/>
    <property type="match status" value="1"/>
</dbReference>
<dbReference type="SUPFAM" id="SSF56059">
    <property type="entry name" value="Glutathione synthetase ATP-binding domain-like"/>
    <property type="match status" value="1"/>
</dbReference>
<evidence type="ECO:0000256" key="3">
    <source>
        <dbReference type="ARBA" id="ARBA00022598"/>
    </source>
</evidence>
<evidence type="ECO:0000256" key="4">
    <source>
        <dbReference type="ARBA" id="ARBA00022741"/>
    </source>
</evidence>
<keyword evidence="8" id="KW-1185">Reference proteome</keyword>
<dbReference type="GO" id="GO:0003341">
    <property type="term" value="P:cilium movement"/>
    <property type="evidence" value="ECO:0007669"/>
    <property type="project" value="TreeGrafter"/>
</dbReference>
<evidence type="ECO:0000256" key="2">
    <source>
        <dbReference type="ARBA" id="ARBA00022490"/>
    </source>
</evidence>
<comment type="subcellular location">
    <subcellularLocation>
        <location evidence="1">Cytoplasm</location>
    </subcellularLocation>
</comment>
<reference evidence="7" key="1">
    <citation type="journal article" date="2021" name="Mol. Ecol. Resour.">
        <title>Apolygus lucorum genome provides insights into omnivorousness and mesophyll feeding.</title>
        <authorList>
            <person name="Liu Y."/>
            <person name="Liu H."/>
            <person name="Wang H."/>
            <person name="Huang T."/>
            <person name="Liu B."/>
            <person name="Yang B."/>
            <person name="Yin L."/>
            <person name="Li B."/>
            <person name="Zhang Y."/>
            <person name="Zhang S."/>
            <person name="Jiang F."/>
            <person name="Zhang X."/>
            <person name="Ren Y."/>
            <person name="Wang B."/>
            <person name="Wang S."/>
            <person name="Lu Y."/>
            <person name="Wu K."/>
            <person name="Fan W."/>
            <person name="Wang G."/>
        </authorList>
    </citation>
    <scope>NUCLEOTIDE SEQUENCE</scope>
    <source>
        <strain evidence="7">12Hb</strain>
    </source>
</reference>
<dbReference type="Proteomes" id="UP000466442">
    <property type="component" value="Unassembled WGS sequence"/>
</dbReference>
<evidence type="ECO:0000256" key="5">
    <source>
        <dbReference type="ARBA" id="ARBA00022840"/>
    </source>
</evidence>
<accession>A0A6A4KEE1</accession>
<dbReference type="GO" id="GO:0070736">
    <property type="term" value="F:protein-glycine ligase activity, initiating"/>
    <property type="evidence" value="ECO:0007669"/>
    <property type="project" value="TreeGrafter"/>
</dbReference>
<dbReference type="GO" id="GO:0060271">
    <property type="term" value="P:cilium assembly"/>
    <property type="evidence" value="ECO:0007669"/>
    <property type="project" value="TreeGrafter"/>
</dbReference>
<dbReference type="GO" id="GO:0005930">
    <property type="term" value="C:axoneme"/>
    <property type="evidence" value="ECO:0007669"/>
    <property type="project" value="TreeGrafter"/>
</dbReference>
<protein>
    <recommendedName>
        <fullName evidence="9">Tubulin glycylase 3A</fullName>
    </recommendedName>
</protein>
<dbReference type="EMBL" id="WIXP02000002">
    <property type="protein sequence ID" value="KAF6214642.1"/>
    <property type="molecule type" value="Genomic_DNA"/>
</dbReference>